<name>A0A2U1KI46_ARTAN</name>
<dbReference type="OrthoDB" id="1824928at2759"/>
<dbReference type="PANTHER" id="PTHR45633">
    <property type="entry name" value="60 KDA HEAT SHOCK PROTEIN, MITOCHONDRIAL"/>
    <property type="match status" value="1"/>
</dbReference>
<sequence>MRLNHAAFESMIMVGFCDLMVTTSMGDSGSPSILDHHRDGTIMVWFCDLMVTTSMGDSGSPSILDHHRDGTIMELDDPIALIYEKKISNINSVIKVLELALKKQRPPLSVAEDVKSEPLATLILNKLCAGIKVCAIICLTHGPGGHNPCQGIKGNDYIHLSSARFFDEWHMIEKVSDSVIKDLQIFTLDKAKEQHKISKDFKGETIEAYFSNHDGCDKRANNCTLYKLIIRETSKGKKSDIYIAIDLVTYKPVMVIKALRCFSGPKSIHKCG</sequence>
<keyword evidence="4" id="KW-1185">Reference proteome</keyword>
<comment type="caution">
    <text evidence="3">The sequence shown here is derived from an EMBL/GenBank/DDBJ whole genome shotgun (WGS) entry which is preliminary data.</text>
</comment>
<keyword evidence="2" id="KW-0143">Chaperone</keyword>
<dbReference type="GO" id="GO:0140662">
    <property type="term" value="F:ATP-dependent protein folding chaperone"/>
    <property type="evidence" value="ECO:0007669"/>
    <property type="project" value="InterPro"/>
</dbReference>
<proteinExistence type="inferred from homology"/>
<dbReference type="STRING" id="35608.A0A2U1KI46"/>
<dbReference type="InterPro" id="IPR027409">
    <property type="entry name" value="GroEL-like_apical_dom_sf"/>
</dbReference>
<dbReference type="EMBL" id="PKPP01018191">
    <property type="protein sequence ID" value="PWA36437.1"/>
    <property type="molecule type" value="Genomic_DNA"/>
</dbReference>
<evidence type="ECO:0000256" key="2">
    <source>
        <dbReference type="ARBA" id="ARBA00023186"/>
    </source>
</evidence>
<evidence type="ECO:0000313" key="4">
    <source>
        <dbReference type="Proteomes" id="UP000245207"/>
    </source>
</evidence>
<protein>
    <submittedName>
        <fullName evidence="3">Chaperonin CPN60-2</fullName>
    </submittedName>
</protein>
<dbReference type="SUPFAM" id="SSF52029">
    <property type="entry name" value="GroEL apical domain-like"/>
    <property type="match status" value="1"/>
</dbReference>
<dbReference type="Proteomes" id="UP000245207">
    <property type="component" value="Unassembled WGS sequence"/>
</dbReference>
<evidence type="ECO:0000256" key="1">
    <source>
        <dbReference type="ARBA" id="ARBA00006607"/>
    </source>
</evidence>
<accession>A0A2U1KI46</accession>
<dbReference type="GO" id="GO:0042026">
    <property type="term" value="P:protein refolding"/>
    <property type="evidence" value="ECO:0007669"/>
    <property type="project" value="InterPro"/>
</dbReference>
<gene>
    <name evidence="3" type="ORF">CTI12_AA599880</name>
</gene>
<dbReference type="AlphaFoldDB" id="A0A2U1KI46"/>
<organism evidence="3 4">
    <name type="scientific">Artemisia annua</name>
    <name type="common">Sweet wormwood</name>
    <dbReference type="NCBI Taxonomy" id="35608"/>
    <lineage>
        <taxon>Eukaryota</taxon>
        <taxon>Viridiplantae</taxon>
        <taxon>Streptophyta</taxon>
        <taxon>Embryophyta</taxon>
        <taxon>Tracheophyta</taxon>
        <taxon>Spermatophyta</taxon>
        <taxon>Magnoliopsida</taxon>
        <taxon>eudicotyledons</taxon>
        <taxon>Gunneridae</taxon>
        <taxon>Pentapetalae</taxon>
        <taxon>asterids</taxon>
        <taxon>campanulids</taxon>
        <taxon>Asterales</taxon>
        <taxon>Asteraceae</taxon>
        <taxon>Asteroideae</taxon>
        <taxon>Anthemideae</taxon>
        <taxon>Artemisiinae</taxon>
        <taxon>Artemisia</taxon>
    </lineage>
</organism>
<reference evidence="3 4" key="1">
    <citation type="journal article" date="2018" name="Mol. Plant">
        <title>The genome of Artemisia annua provides insight into the evolution of Asteraceae family and artemisinin biosynthesis.</title>
        <authorList>
            <person name="Shen Q."/>
            <person name="Zhang L."/>
            <person name="Liao Z."/>
            <person name="Wang S."/>
            <person name="Yan T."/>
            <person name="Shi P."/>
            <person name="Liu M."/>
            <person name="Fu X."/>
            <person name="Pan Q."/>
            <person name="Wang Y."/>
            <person name="Lv Z."/>
            <person name="Lu X."/>
            <person name="Zhang F."/>
            <person name="Jiang W."/>
            <person name="Ma Y."/>
            <person name="Chen M."/>
            <person name="Hao X."/>
            <person name="Li L."/>
            <person name="Tang Y."/>
            <person name="Lv G."/>
            <person name="Zhou Y."/>
            <person name="Sun X."/>
            <person name="Brodelius P.E."/>
            <person name="Rose J.K.C."/>
            <person name="Tang K."/>
        </authorList>
    </citation>
    <scope>NUCLEOTIDE SEQUENCE [LARGE SCALE GENOMIC DNA]</scope>
    <source>
        <strain evidence="4">cv. Huhao1</strain>
        <tissue evidence="3">Leaf</tissue>
    </source>
</reference>
<evidence type="ECO:0000313" key="3">
    <source>
        <dbReference type="EMBL" id="PWA36437.1"/>
    </source>
</evidence>
<dbReference type="Gene3D" id="3.50.7.10">
    <property type="entry name" value="GroEL"/>
    <property type="match status" value="1"/>
</dbReference>
<comment type="similarity">
    <text evidence="1">Belongs to the chaperonin (HSP60) family.</text>
</comment>
<dbReference type="InterPro" id="IPR001844">
    <property type="entry name" value="Cpn60/GroEL"/>
</dbReference>